<dbReference type="InterPro" id="IPR011852">
    <property type="entry name" value="TRAP_TAXI"/>
</dbReference>
<dbReference type="EMBL" id="CP094970">
    <property type="protein sequence ID" value="UYM03961.1"/>
    <property type="molecule type" value="Genomic_DNA"/>
</dbReference>
<dbReference type="PANTHER" id="PTHR42941:SF1">
    <property type="entry name" value="SLL1037 PROTEIN"/>
    <property type="match status" value="1"/>
</dbReference>
<dbReference type="Pfam" id="PF16868">
    <property type="entry name" value="NMT1_3"/>
    <property type="match status" value="1"/>
</dbReference>
<name>A0AA46TEP4_9ACTN</name>
<accession>A0AA46TEP4</accession>
<feature type="region of interest" description="Disordered" evidence="1">
    <location>
        <begin position="1"/>
        <end position="25"/>
    </location>
</feature>
<dbReference type="RefSeq" id="WP_271632603.1">
    <property type="nucleotide sequence ID" value="NZ_CP094970.1"/>
</dbReference>
<dbReference type="Gene3D" id="3.40.190.10">
    <property type="entry name" value="Periplasmic binding protein-like II"/>
    <property type="match status" value="2"/>
</dbReference>
<organism evidence="2 3">
    <name type="scientific">Solicola gregarius</name>
    <dbReference type="NCBI Taxonomy" id="2908642"/>
    <lineage>
        <taxon>Bacteria</taxon>
        <taxon>Bacillati</taxon>
        <taxon>Actinomycetota</taxon>
        <taxon>Actinomycetes</taxon>
        <taxon>Propionibacteriales</taxon>
        <taxon>Nocardioidaceae</taxon>
        <taxon>Solicola</taxon>
    </lineage>
</organism>
<evidence type="ECO:0000256" key="1">
    <source>
        <dbReference type="SAM" id="MobiDB-lite"/>
    </source>
</evidence>
<evidence type="ECO:0000313" key="2">
    <source>
        <dbReference type="EMBL" id="UYM03961.1"/>
    </source>
</evidence>
<proteinExistence type="predicted"/>
<dbReference type="Proteomes" id="UP001164390">
    <property type="component" value="Chromosome"/>
</dbReference>
<dbReference type="KEGG" id="sgrg:L0C25_15580"/>
<protein>
    <submittedName>
        <fullName evidence="2">TAXI family TRAP transporter solute-binding subunit</fullName>
    </submittedName>
</protein>
<dbReference type="SUPFAM" id="SSF53850">
    <property type="entry name" value="Periplasmic binding protein-like II"/>
    <property type="match status" value="1"/>
</dbReference>
<keyword evidence="3" id="KW-1185">Reference proteome</keyword>
<sequence length="346" mass="37075">MALRGETSGRGPRPEVSPRRAKTLSSPCSRRTVLRGLAAAALLPLTGCFGDDWDSFPDTTLTLATGNAGGVFARYGDALGAVLASRLGVEVEISQTDASVENLRLVADARADIAMTLGDTAADAIRGRGVYDEPLDVVAVARTYDSFVHLVVRAESPIQTVADLRGKRVGVGRHDSGTRLVAVRILRENAVPLDAVQISTRHLQDDAEALVDDRLDAFFFVSGLPNEAIATLSERIPIRLIGLEKTVEAMIRSYESEYVAGPIPASTYRLTTATETVSVKNYIVADPAMPDDLAYAVTRVMFEAQDAIDARAAGVGQPNLAAGIFTSPLDLHPGALRYFREQRPDV</sequence>
<dbReference type="PANTHER" id="PTHR42941">
    <property type="entry name" value="SLL1037 PROTEIN"/>
    <property type="match status" value="1"/>
</dbReference>
<evidence type="ECO:0000313" key="3">
    <source>
        <dbReference type="Proteomes" id="UP001164390"/>
    </source>
</evidence>
<gene>
    <name evidence="2" type="ORF">L0C25_15580</name>
</gene>
<dbReference type="NCBIfam" id="TIGR02122">
    <property type="entry name" value="TRAP_TAXI"/>
    <property type="match status" value="1"/>
</dbReference>
<reference evidence="2" key="1">
    <citation type="submission" date="2022-01" db="EMBL/GenBank/DDBJ databases">
        <title>Nocardioidaceae gen. sp. A5X3R13.</title>
        <authorList>
            <person name="Lopez Marin M.A."/>
            <person name="Uhlik O."/>
        </authorList>
    </citation>
    <scope>NUCLEOTIDE SEQUENCE</scope>
    <source>
        <strain evidence="2">A5X3R13</strain>
    </source>
</reference>
<dbReference type="AlphaFoldDB" id="A0AA46TEP4"/>